<comment type="caution">
    <text evidence="14">The sequence shown here is derived from an EMBL/GenBank/DDBJ whole genome shotgun (WGS) entry which is preliminary data.</text>
</comment>
<evidence type="ECO:0000256" key="9">
    <source>
        <dbReference type="ARBA" id="ARBA00031349"/>
    </source>
</evidence>
<keyword evidence="5" id="KW-0028">Amino-acid biosynthesis</keyword>
<comment type="pathway">
    <text evidence="2">Metabolic intermediate biosynthesis; chorismate biosynthesis; chorismate from D-erythrose 4-phosphate and phosphoenolpyruvate: step 1/7.</text>
</comment>
<dbReference type="NCBIfam" id="NF009395">
    <property type="entry name" value="PRK12755.1"/>
    <property type="match status" value="1"/>
</dbReference>
<dbReference type="InterPro" id="IPR006219">
    <property type="entry name" value="DAHP_synth_1"/>
</dbReference>
<keyword evidence="7" id="KW-0057">Aromatic amino acid biosynthesis</keyword>
<sequence>MPKPTDDLRIRAIATLSTPAEVMRDCAISEQAATTVRTSRDALHRILAGEDDRLAVVIGPCSIHDSRSALEYAERLAAQRARLGDALEIVMRVYFEKPRTTVGWKGLINDPDLDDSFRIDKGLRIARSLLRDINELDLPAGCEFLDMITPQYIADLVAWGAIGARTTESQAHRELASGLSCPVGFKNGTEGNIKIAVDAVQAAAQPHHFMAVTKDGRVAIAATTGNMECHVILRGGKAPNHDAVSVESACAMLAKAGLPARVMIDASHANSGKRPENQPCVIEDIAGRSRPARGASSGDGGKPSARRAAGSAGRPCAGLWSEHHRWLHRMGQFGASSGAAGAGGASSPLVGDE</sequence>
<evidence type="ECO:0000256" key="5">
    <source>
        <dbReference type="ARBA" id="ARBA00022605"/>
    </source>
</evidence>
<gene>
    <name evidence="14" type="ORF">B1B_14980</name>
</gene>
<reference evidence="14" key="2">
    <citation type="journal article" date="2014" name="ISME J.">
        <title>Microbial stratification in low pH oxic and suboxic macroscopic growths along an acid mine drainage.</title>
        <authorList>
            <person name="Mendez-Garcia C."/>
            <person name="Mesa V."/>
            <person name="Sprenger R.R."/>
            <person name="Richter M."/>
            <person name="Diez M.S."/>
            <person name="Solano J."/>
            <person name="Bargiela R."/>
            <person name="Golyshina O.V."/>
            <person name="Manteca A."/>
            <person name="Ramos J.L."/>
            <person name="Gallego J.R."/>
            <person name="Llorente I."/>
            <person name="Martins Dos Santos V.A."/>
            <person name="Jensen O.N."/>
            <person name="Pelaez A.I."/>
            <person name="Sanchez J."/>
            <person name="Ferrer M."/>
        </authorList>
    </citation>
    <scope>NUCLEOTIDE SEQUENCE</scope>
</reference>
<name>T0YXB6_9ZZZZ</name>
<comment type="similarity">
    <text evidence="3">Belongs to the class-I DAHP synthase family.</text>
</comment>
<comment type="catalytic activity">
    <reaction evidence="11">
        <text>D-erythrose 4-phosphate + phosphoenolpyruvate + H2O = 7-phospho-2-dehydro-3-deoxy-D-arabino-heptonate + phosphate</text>
        <dbReference type="Rhea" id="RHEA:14717"/>
        <dbReference type="ChEBI" id="CHEBI:15377"/>
        <dbReference type="ChEBI" id="CHEBI:16897"/>
        <dbReference type="ChEBI" id="CHEBI:43474"/>
        <dbReference type="ChEBI" id="CHEBI:58394"/>
        <dbReference type="ChEBI" id="CHEBI:58702"/>
        <dbReference type="EC" id="2.5.1.54"/>
    </reaction>
</comment>
<protein>
    <recommendedName>
        <fullName evidence="4">3-deoxy-7-phosphoheptulonate synthase</fullName>
        <ecNumber evidence="4">2.5.1.54</ecNumber>
    </recommendedName>
    <alternativeName>
        <fullName evidence="10">3-deoxy-D-arabino-heptulosonate 7-phosphate synthase</fullName>
    </alternativeName>
    <alternativeName>
        <fullName evidence="9">DAHP synthase</fullName>
    </alternativeName>
    <alternativeName>
        <fullName evidence="8">Phospho-2-keto-3-deoxyheptonate aldolase</fullName>
    </alternativeName>
</protein>
<proteinExistence type="inferred from homology"/>
<evidence type="ECO:0000256" key="3">
    <source>
        <dbReference type="ARBA" id="ARBA00007985"/>
    </source>
</evidence>
<dbReference type="Gene3D" id="3.20.20.70">
    <property type="entry name" value="Aldolase class I"/>
    <property type="match status" value="1"/>
</dbReference>
<evidence type="ECO:0000256" key="10">
    <source>
        <dbReference type="ARBA" id="ARBA00032193"/>
    </source>
</evidence>
<reference evidence="14" key="1">
    <citation type="submission" date="2013-08" db="EMBL/GenBank/DDBJ databases">
        <authorList>
            <person name="Mendez C."/>
            <person name="Richter M."/>
            <person name="Ferrer M."/>
            <person name="Sanchez J."/>
        </authorList>
    </citation>
    <scope>NUCLEOTIDE SEQUENCE</scope>
</reference>
<dbReference type="GO" id="GO:0005737">
    <property type="term" value="C:cytoplasm"/>
    <property type="evidence" value="ECO:0007669"/>
    <property type="project" value="TreeGrafter"/>
</dbReference>
<dbReference type="GO" id="GO:0003849">
    <property type="term" value="F:3-deoxy-7-phosphoheptulonate synthase activity"/>
    <property type="evidence" value="ECO:0007669"/>
    <property type="project" value="UniProtKB-EC"/>
</dbReference>
<dbReference type="NCBIfam" id="TIGR00034">
    <property type="entry name" value="aroFGH"/>
    <property type="match status" value="1"/>
</dbReference>
<dbReference type="GO" id="GO:0009073">
    <property type="term" value="P:aromatic amino acid family biosynthetic process"/>
    <property type="evidence" value="ECO:0007669"/>
    <property type="project" value="UniProtKB-KW"/>
</dbReference>
<evidence type="ECO:0000256" key="12">
    <source>
        <dbReference type="SAM" id="MobiDB-lite"/>
    </source>
</evidence>
<dbReference type="PIRSF" id="PIRSF001361">
    <property type="entry name" value="DAHP_synthase"/>
    <property type="match status" value="1"/>
</dbReference>
<dbReference type="AlphaFoldDB" id="T0YXB6"/>
<dbReference type="PANTHER" id="PTHR21225">
    <property type="entry name" value="PHOSPHO-2-DEHYDRO-3-DEOXYHEPTONATE ALDOLASE DAHP SYNTHETASE"/>
    <property type="match status" value="1"/>
</dbReference>
<evidence type="ECO:0000256" key="8">
    <source>
        <dbReference type="ARBA" id="ARBA00031111"/>
    </source>
</evidence>
<evidence type="ECO:0000256" key="11">
    <source>
        <dbReference type="ARBA" id="ARBA00047508"/>
    </source>
</evidence>
<dbReference type="InterPro" id="IPR006218">
    <property type="entry name" value="DAHP1/KDSA"/>
</dbReference>
<accession>T0YXB6</accession>
<evidence type="ECO:0000256" key="2">
    <source>
        <dbReference type="ARBA" id="ARBA00004688"/>
    </source>
</evidence>
<comment type="function">
    <text evidence="1">Stereospecific condensation of phosphoenolpyruvate (PEP) and D-erythrose-4-phosphate (E4P) giving rise to 3-deoxy-D-arabino-heptulosonate-7-phosphate (DAHP).</text>
</comment>
<keyword evidence="6" id="KW-0808">Transferase</keyword>
<dbReference type="SUPFAM" id="SSF51569">
    <property type="entry name" value="Aldolase"/>
    <property type="match status" value="1"/>
</dbReference>
<evidence type="ECO:0000313" key="14">
    <source>
        <dbReference type="EMBL" id="EQD40271.1"/>
    </source>
</evidence>
<evidence type="ECO:0000256" key="7">
    <source>
        <dbReference type="ARBA" id="ARBA00023141"/>
    </source>
</evidence>
<dbReference type="EC" id="2.5.1.54" evidence="4"/>
<dbReference type="PANTHER" id="PTHR21225:SF12">
    <property type="entry name" value="PHOSPHO-2-DEHYDRO-3-DEOXYHEPTONATE ALDOLASE, TYROSINE-INHIBITED"/>
    <property type="match status" value="1"/>
</dbReference>
<evidence type="ECO:0000256" key="6">
    <source>
        <dbReference type="ARBA" id="ARBA00022679"/>
    </source>
</evidence>
<dbReference type="EMBL" id="AUZY01009964">
    <property type="protein sequence ID" value="EQD40271.1"/>
    <property type="molecule type" value="Genomic_DNA"/>
</dbReference>
<feature type="region of interest" description="Disordered" evidence="12">
    <location>
        <begin position="285"/>
        <end position="316"/>
    </location>
</feature>
<feature type="region of interest" description="Disordered" evidence="12">
    <location>
        <begin position="334"/>
        <end position="353"/>
    </location>
</feature>
<evidence type="ECO:0000256" key="4">
    <source>
        <dbReference type="ARBA" id="ARBA00012694"/>
    </source>
</evidence>
<dbReference type="InterPro" id="IPR013785">
    <property type="entry name" value="Aldolase_TIM"/>
</dbReference>
<organism evidence="14">
    <name type="scientific">mine drainage metagenome</name>
    <dbReference type="NCBI Taxonomy" id="410659"/>
    <lineage>
        <taxon>unclassified sequences</taxon>
        <taxon>metagenomes</taxon>
        <taxon>ecological metagenomes</taxon>
    </lineage>
</organism>
<evidence type="ECO:0000256" key="1">
    <source>
        <dbReference type="ARBA" id="ARBA00003726"/>
    </source>
</evidence>
<dbReference type="Pfam" id="PF00793">
    <property type="entry name" value="DAHP_synth_1"/>
    <property type="match status" value="1"/>
</dbReference>
<evidence type="ECO:0000259" key="13">
    <source>
        <dbReference type="Pfam" id="PF00793"/>
    </source>
</evidence>
<feature type="domain" description="DAHP synthetase I/KDSA" evidence="13">
    <location>
        <begin position="40"/>
        <end position="285"/>
    </location>
</feature>
<feature type="compositionally biased region" description="Low complexity" evidence="12">
    <location>
        <begin position="302"/>
        <end position="316"/>
    </location>
</feature>
<dbReference type="GO" id="GO:0008652">
    <property type="term" value="P:amino acid biosynthetic process"/>
    <property type="evidence" value="ECO:0007669"/>
    <property type="project" value="UniProtKB-KW"/>
</dbReference>